<feature type="transmembrane region" description="Helical" evidence="2">
    <location>
        <begin position="115"/>
        <end position="139"/>
    </location>
</feature>
<dbReference type="EnsemblProtists" id="PYU1_T007277">
    <property type="protein sequence ID" value="PYU1_T007277"/>
    <property type="gene ID" value="PYU1_G007262"/>
</dbReference>
<reference evidence="4" key="1">
    <citation type="journal article" date="2010" name="Genome Biol.">
        <title>Genome sequence of the necrotrophic plant pathogen Pythium ultimum reveals original pathogenicity mechanisms and effector repertoire.</title>
        <authorList>
            <person name="Levesque C.A."/>
            <person name="Brouwer H."/>
            <person name="Cano L."/>
            <person name="Hamilton J.P."/>
            <person name="Holt C."/>
            <person name="Huitema E."/>
            <person name="Raffaele S."/>
            <person name="Robideau G.P."/>
            <person name="Thines M."/>
            <person name="Win J."/>
            <person name="Zerillo M.M."/>
            <person name="Beakes G.W."/>
            <person name="Boore J.L."/>
            <person name="Busam D."/>
            <person name="Dumas B."/>
            <person name="Ferriera S."/>
            <person name="Fuerstenberg S.I."/>
            <person name="Gachon C.M."/>
            <person name="Gaulin E."/>
            <person name="Govers F."/>
            <person name="Grenville-Briggs L."/>
            <person name="Horner N."/>
            <person name="Hostetler J."/>
            <person name="Jiang R.H."/>
            <person name="Johnson J."/>
            <person name="Krajaejun T."/>
            <person name="Lin H."/>
            <person name="Meijer H.J."/>
            <person name="Moore B."/>
            <person name="Morris P."/>
            <person name="Phuntmart V."/>
            <person name="Puiu D."/>
            <person name="Shetty J."/>
            <person name="Stajich J.E."/>
            <person name="Tripathy S."/>
            <person name="Wawra S."/>
            <person name="van West P."/>
            <person name="Whitty B.R."/>
            <person name="Coutinho P.M."/>
            <person name="Henrissat B."/>
            <person name="Martin F."/>
            <person name="Thomas P.D."/>
            <person name="Tyler B.M."/>
            <person name="De Vries R.P."/>
            <person name="Kamoun S."/>
            <person name="Yandell M."/>
            <person name="Tisserat N."/>
            <person name="Buell C.R."/>
        </authorList>
    </citation>
    <scope>NUCLEOTIDE SEQUENCE</scope>
    <source>
        <strain evidence="4">DAOM:BR144</strain>
    </source>
</reference>
<feature type="compositionally biased region" description="Basic and acidic residues" evidence="1">
    <location>
        <begin position="15"/>
        <end position="25"/>
    </location>
</feature>
<evidence type="ECO:0000313" key="4">
    <source>
        <dbReference type="Proteomes" id="UP000019132"/>
    </source>
</evidence>
<dbReference type="eggNOG" id="ENOG502T40K">
    <property type="taxonomic scope" value="Eukaryota"/>
</dbReference>
<dbReference type="EMBL" id="GL376629">
    <property type="status" value="NOT_ANNOTATED_CDS"/>
    <property type="molecule type" value="Genomic_DNA"/>
</dbReference>
<evidence type="ECO:0000313" key="3">
    <source>
        <dbReference type="EnsemblProtists" id="PYU1_T007277"/>
    </source>
</evidence>
<keyword evidence="2" id="KW-0472">Membrane</keyword>
<dbReference type="Proteomes" id="UP000019132">
    <property type="component" value="Unassembled WGS sequence"/>
</dbReference>
<reference evidence="3" key="3">
    <citation type="submission" date="2015-02" db="UniProtKB">
        <authorList>
            <consortium name="EnsemblProtists"/>
        </authorList>
    </citation>
    <scope>IDENTIFICATION</scope>
    <source>
        <strain evidence="3">DAOM BR144</strain>
    </source>
</reference>
<sequence length="149" mass="16562">HDGGPRIHVRKVPTRVHDPHEQRDNDRVAHNEELALLVLTRGAHVRDRGHRVARVALGDALLLLDGDLAARPRSHGVLKLQELGVLRHARVVLSHGRARRAVEAVVVRVHGFVHVLVLFFVLFIHVLLLLVVVVVLVAAHDLNVVDVVK</sequence>
<organism evidence="3 4">
    <name type="scientific">Globisporangium ultimum (strain ATCC 200006 / CBS 805.95 / DAOM BR144)</name>
    <name type="common">Pythium ultimum</name>
    <dbReference type="NCBI Taxonomy" id="431595"/>
    <lineage>
        <taxon>Eukaryota</taxon>
        <taxon>Sar</taxon>
        <taxon>Stramenopiles</taxon>
        <taxon>Oomycota</taxon>
        <taxon>Peronosporomycetes</taxon>
        <taxon>Pythiales</taxon>
        <taxon>Pythiaceae</taxon>
        <taxon>Globisporangium</taxon>
    </lineage>
</organism>
<accession>K3WQN5</accession>
<name>K3WQN5_GLOUD</name>
<dbReference type="HOGENOM" id="CLU_1754573_0_0_1"/>
<keyword evidence="2" id="KW-0812">Transmembrane</keyword>
<evidence type="ECO:0000256" key="2">
    <source>
        <dbReference type="SAM" id="Phobius"/>
    </source>
</evidence>
<evidence type="ECO:0000256" key="1">
    <source>
        <dbReference type="SAM" id="MobiDB-lite"/>
    </source>
</evidence>
<dbReference type="InParanoid" id="K3WQN5"/>
<feature type="region of interest" description="Disordered" evidence="1">
    <location>
        <begin position="1"/>
        <end position="25"/>
    </location>
</feature>
<dbReference type="VEuPathDB" id="FungiDB:PYU1_G007262"/>
<reference evidence="4" key="2">
    <citation type="submission" date="2010-04" db="EMBL/GenBank/DDBJ databases">
        <authorList>
            <person name="Buell R."/>
            <person name="Hamilton J."/>
            <person name="Hostetler J."/>
        </authorList>
    </citation>
    <scope>NUCLEOTIDE SEQUENCE [LARGE SCALE GENOMIC DNA]</scope>
    <source>
        <strain evidence="4">DAOM:BR144</strain>
    </source>
</reference>
<proteinExistence type="predicted"/>
<dbReference type="AlphaFoldDB" id="K3WQN5"/>
<protein>
    <submittedName>
        <fullName evidence="3">Uncharacterized protein</fullName>
    </submittedName>
</protein>
<keyword evidence="4" id="KW-1185">Reference proteome</keyword>
<keyword evidence="2" id="KW-1133">Transmembrane helix</keyword>